<sequence length="263" mass="29960">MKSGTDMKSRQTGFLEVNDINLYYEVYGEGKPLVLIHGGGSSIQLDFKETISRLSQDFMLIGIDLQNHGRSDHREIPETFEQDARDIINLLGKLGIEKASFFGFSNGATSIMKIAALFPEKVDKIIAASGVYKRSGMINGFFEEMDKATIDMMPAYLKENFLQLNPDESKLYNMFWKDSQRMMHFEDWNDEVLRSINKPVLLIYGDRDVVKVAHAAELHTLLPYSRLLVLPAGHGAYMMADEHGHTNNRIIDFTISKVRKFLQ</sequence>
<dbReference type="Pfam" id="PF00561">
    <property type="entry name" value="Abhydrolase_1"/>
    <property type="match status" value="1"/>
</dbReference>
<evidence type="ECO:0000259" key="1">
    <source>
        <dbReference type="Pfam" id="PF00561"/>
    </source>
</evidence>
<dbReference type="eggNOG" id="COG0596">
    <property type="taxonomic scope" value="Bacteria"/>
</dbReference>
<comment type="caution">
    <text evidence="2">The sequence shown here is derived from an EMBL/GenBank/DDBJ whole genome shotgun (WGS) entry which is preliminary data.</text>
</comment>
<gene>
    <name evidence="2" type="ORF">BMF97_12670</name>
</gene>
<dbReference type="EMBL" id="MPOG01000014">
    <property type="protein sequence ID" value="OOH94209.1"/>
    <property type="molecule type" value="Genomic_DNA"/>
</dbReference>
<dbReference type="Proteomes" id="UP000188947">
    <property type="component" value="Unassembled WGS sequence"/>
</dbReference>
<dbReference type="STRING" id="238.BBD35_11990"/>
<dbReference type="Gene3D" id="3.40.50.1820">
    <property type="entry name" value="alpha/beta hydrolase"/>
    <property type="match status" value="1"/>
</dbReference>
<dbReference type="AlphaFoldDB" id="A0A1T3FG52"/>
<feature type="domain" description="AB hydrolase-1" evidence="1">
    <location>
        <begin position="31"/>
        <end position="234"/>
    </location>
</feature>
<name>A0A1T3FG52_ELIME</name>
<dbReference type="InterPro" id="IPR050471">
    <property type="entry name" value="AB_hydrolase"/>
</dbReference>
<proteinExistence type="predicted"/>
<dbReference type="OrthoDB" id="9780932at2"/>
<dbReference type="SUPFAM" id="SSF53474">
    <property type="entry name" value="alpha/beta-Hydrolases"/>
    <property type="match status" value="1"/>
</dbReference>
<accession>A0A1T3FG52</accession>
<reference evidence="2 3" key="1">
    <citation type="submission" date="2016-11" db="EMBL/GenBank/DDBJ databases">
        <title>Genome sequence and comparative genomic analysis of clinical strain Elizabethkingia meningoseptica 61421 PRCM.</title>
        <authorList>
            <person name="Wang M."/>
            <person name="Hu S."/>
            <person name="Cao L."/>
            <person name="Jiang T."/>
            <person name="Zhou Y."/>
            <person name="Ming D."/>
        </authorList>
    </citation>
    <scope>NUCLEOTIDE SEQUENCE [LARGE SCALE GENOMIC DNA]</scope>
    <source>
        <strain evidence="2 3">61421 PRCM</strain>
    </source>
</reference>
<keyword evidence="2" id="KW-0378">Hydrolase</keyword>
<dbReference type="PANTHER" id="PTHR43433">
    <property type="entry name" value="HYDROLASE, ALPHA/BETA FOLD FAMILY PROTEIN"/>
    <property type="match status" value="1"/>
</dbReference>
<evidence type="ECO:0000313" key="2">
    <source>
        <dbReference type="EMBL" id="OOH94209.1"/>
    </source>
</evidence>
<dbReference type="GO" id="GO:0016787">
    <property type="term" value="F:hydrolase activity"/>
    <property type="evidence" value="ECO:0007669"/>
    <property type="project" value="UniProtKB-KW"/>
</dbReference>
<keyword evidence="3" id="KW-1185">Reference proteome</keyword>
<protein>
    <submittedName>
        <fullName evidence="2">Alpha/beta hydrolase</fullName>
    </submittedName>
</protein>
<dbReference type="InterPro" id="IPR000073">
    <property type="entry name" value="AB_hydrolase_1"/>
</dbReference>
<dbReference type="PANTHER" id="PTHR43433:SF5">
    <property type="entry name" value="AB HYDROLASE-1 DOMAIN-CONTAINING PROTEIN"/>
    <property type="match status" value="1"/>
</dbReference>
<evidence type="ECO:0000313" key="3">
    <source>
        <dbReference type="Proteomes" id="UP000188947"/>
    </source>
</evidence>
<organism evidence="2 3">
    <name type="scientific">Elizabethkingia meningoseptica</name>
    <name type="common">Chryseobacterium meningosepticum</name>
    <dbReference type="NCBI Taxonomy" id="238"/>
    <lineage>
        <taxon>Bacteria</taxon>
        <taxon>Pseudomonadati</taxon>
        <taxon>Bacteroidota</taxon>
        <taxon>Flavobacteriia</taxon>
        <taxon>Flavobacteriales</taxon>
        <taxon>Weeksellaceae</taxon>
        <taxon>Elizabethkingia</taxon>
    </lineage>
</organism>
<dbReference type="InterPro" id="IPR029058">
    <property type="entry name" value="AB_hydrolase_fold"/>
</dbReference>